<dbReference type="AlphaFoldDB" id="A0A2P6PKS3"/>
<evidence type="ECO:0000313" key="1">
    <source>
        <dbReference type="EMBL" id="PRQ22533.1"/>
    </source>
</evidence>
<protein>
    <submittedName>
        <fullName evidence="1">Putative dolichyl-diphosphooligosaccharide--protein glycotransferase</fullName>
        <ecNumber evidence="1">2.4.99.18</ecNumber>
    </submittedName>
</protein>
<keyword evidence="1" id="KW-0328">Glycosyltransferase</keyword>
<proteinExistence type="predicted"/>
<dbReference type="EC" id="2.4.99.18" evidence="1"/>
<keyword evidence="1" id="KW-0808">Transferase</keyword>
<comment type="caution">
    <text evidence="1">The sequence shown here is derived from an EMBL/GenBank/DDBJ whole genome shotgun (WGS) entry which is preliminary data.</text>
</comment>
<dbReference type="EMBL" id="PDCK01000044">
    <property type="protein sequence ID" value="PRQ22533.1"/>
    <property type="molecule type" value="Genomic_DNA"/>
</dbReference>
<gene>
    <name evidence="1" type="ORF">RchiOBHm_Chr6g0251331</name>
</gene>
<name>A0A2P6PKS3_ROSCH</name>
<dbReference type="UniPathway" id="UPA00378"/>
<dbReference type="Proteomes" id="UP000238479">
    <property type="component" value="Chromosome 6"/>
</dbReference>
<keyword evidence="2" id="KW-1185">Reference proteome</keyword>
<evidence type="ECO:0000313" key="2">
    <source>
        <dbReference type="Proteomes" id="UP000238479"/>
    </source>
</evidence>
<dbReference type="GO" id="GO:0004579">
    <property type="term" value="F:dolichyl-diphosphooligosaccharide-protein glycotransferase activity"/>
    <property type="evidence" value="ECO:0007669"/>
    <property type="project" value="UniProtKB-EC"/>
</dbReference>
<dbReference type="STRING" id="74649.A0A2P6PKS3"/>
<accession>A0A2P6PKS3</accession>
<dbReference type="Gramene" id="PRQ22533">
    <property type="protein sequence ID" value="PRQ22533"/>
    <property type="gene ID" value="RchiOBHm_Chr6g0251331"/>
</dbReference>
<organism evidence="1 2">
    <name type="scientific">Rosa chinensis</name>
    <name type="common">China rose</name>
    <dbReference type="NCBI Taxonomy" id="74649"/>
    <lineage>
        <taxon>Eukaryota</taxon>
        <taxon>Viridiplantae</taxon>
        <taxon>Streptophyta</taxon>
        <taxon>Embryophyta</taxon>
        <taxon>Tracheophyta</taxon>
        <taxon>Spermatophyta</taxon>
        <taxon>Magnoliopsida</taxon>
        <taxon>eudicotyledons</taxon>
        <taxon>Gunneridae</taxon>
        <taxon>Pentapetalae</taxon>
        <taxon>rosids</taxon>
        <taxon>fabids</taxon>
        <taxon>Rosales</taxon>
        <taxon>Rosaceae</taxon>
        <taxon>Rosoideae</taxon>
        <taxon>Rosoideae incertae sedis</taxon>
        <taxon>Rosa</taxon>
    </lineage>
</organism>
<sequence length="70" mass="7489">MVKPSSSSSFTSQDALVLFNSLRSAYSATPTALKIIDLYVGFAVSTAIIQVMHRLHFPVVNSIPSNSGNC</sequence>
<reference evidence="1 2" key="1">
    <citation type="journal article" date="2018" name="Nat. Genet.">
        <title>The Rosa genome provides new insights in the design of modern roses.</title>
        <authorList>
            <person name="Bendahmane M."/>
        </authorList>
    </citation>
    <scope>NUCLEOTIDE SEQUENCE [LARGE SCALE GENOMIC DNA]</scope>
    <source>
        <strain evidence="2">cv. Old Blush</strain>
    </source>
</reference>